<dbReference type="EMBL" id="QTSX02006421">
    <property type="protein sequence ID" value="KAJ9054879.1"/>
    <property type="molecule type" value="Genomic_DNA"/>
</dbReference>
<evidence type="ECO:0000313" key="1">
    <source>
        <dbReference type="EMBL" id="KAJ9054879.1"/>
    </source>
</evidence>
<keyword evidence="2" id="KW-1185">Reference proteome</keyword>
<proteinExistence type="predicted"/>
<protein>
    <submittedName>
        <fullName evidence="1">Uncharacterized protein</fullName>
    </submittedName>
</protein>
<evidence type="ECO:0000313" key="2">
    <source>
        <dbReference type="Proteomes" id="UP001165960"/>
    </source>
</evidence>
<comment type="caution">
    <text evidence="1">The sequence shown here is derived from an EMBL/GenBank/DDBJ whole genome shotgun (WGS) entry which is preliminary data.</text>
</comment>
<accession>A0ACC2RXN8</accession>
<organism evidence="1 2">
    <name type="scientific">Entomophthora muscae</name>
    <dbReference type="NCBI Taxonomy" id="34485"/>
    <lineage>
        <taxon>Eukaryota</taxon>
        <taxon>Fungi</taxon>
        <taxon>Fungi incertae sedis</taxon>
        <taxon>Zoopagomycota</taxon>
        <taxon>Entomophthoromycotina</taxon>
        <taxon>Entomophthoromycetes</taxon>
        <taxon>Entomophthorales</taxon>
        <taxon>Entomophthoraceae</taxon>
        <taxon>Entomophthora</taxon>
    </lineage>
</organism>
<dbReference type="Proteomes" id="UP001165960">
    <property type="component" value="Unassembled WGS sequence"/>
</dbReference>
<reference evidence="1" key="1">
    <citation type="submission" date="2022-04" db="EMBL/GenBank/DDBJ databases">
        <title>Genome of the entomopathogenic fungus Entomophthora muscae.</title>
        <authorList>
            <person name="Elya C."/>
            <person name="Lovett B.R."/>
            <person name="Lee E."/>
            <person name="Macias A.M."/>
            <person name="Hajek A.E."/>
            <person name="De Bivort B.L."/>
            <person name="Kasson M.T."/>
            <person name="De Fine Licht H.H."/>
            <person name="Stajich J.E."/>
        </authorList>
    </citation>
    <scope>NUCLEOTIDE SEQUENCE</scope>
    <source>
        <strain evidence="1">Berkeley</strain>
    </source>
</reference>
<sequence>MAACKAKGSCPPVGRQQKEQDDHTHLNQREHAIEGSEDRFVLKLSDFYSRGTLLSSKTPTTTNGAEIKALPRVKTLGVLGGNPLSRASTASAAHSKSSNPARKVHPTRRYPALSKLLWLPAILTSQSPLPGLIPCRRQINVTDYSGPNIRLEPPPHLSTCLLFHLNSQLGNP</sequence>
<name>A0ACC2RXN8_9FUNG</name>
<gene>
    <name evidence="1" type="ORF">DSO57_1009809</name>
</gene>